<dbReference type="PANTHER" id="PTHR30461:SF23">
    <property type="entry name" value="DNA RECOMBINASE-RELATED"/>
    <property type="match status" value="1"/>
</dbReference>
<dbReference type="InterPro" id="IPR025827">
    <property type="entry name" value="Zn_ribbon_recom_dom"/>
</dbReference>
<dbReference type="GO" id="GO:0003677">
    <property type="term" value="F:DNA binding"/>
    <property type="evidence" value="ECO:0007669"/>
    <property type="project" value="InterPro"/>
</dbReference>
<protein>
    <submittedName>
        <fullName evidence="3">DNA recombinase</fullName>
    </submittedName>
</protein>
<dbReference type="CDD" id="cd00338">
    <property type="entry name" value="Ser_Recombinase"/>
    <property type="match status" value="1"/>
</dbReference>
<dbReference type="InterPro" id="IPR011109">
    <property type="entry name" value="DNA_bind_recombinase_dom"/>
</dbReference>
<dbReference type="Gene3D" id="3.90.1750.20">
    <property type="entry name" value="Putative Large Serine Recombinase, Chain B, Domain 2"/>
    <property type="match status" value="1"/>
</dbReference>
<dbReference type="SMART" id="SM00857">
    <property type="entry name" value="Resolvase"/>
    <property type="match status" value="1"/>
</dbReference>
<dbReference type="PANTHER" id="PTHR30461">
    <property type="entry name" value="DNA-INVERTASE FROM LAMBDOID PROPHAGE"/>
    <property type="match status" value="1"/>
</dbReference>
<gene>
    <name evidence="3" type="ORF">DI533_22560</name>
</gene>
<dbReference type="Gene3D" id="3.40.50.1390">
    <property type="entry name" value="Resolvase, N-terminal catalytic domain"/>
    <property type="match status" value="1"/>
</dbReference>
<dbReference type="InterPro" id="IPR036162">
    <property type="entry name" value="Resolvase-like_N_sf"/>
</dbReference>
<dbReference type="InterPro" id="IPR038109">
    <property type="entry name" value="DNA_bind_recomb_sf"/>
</dbReference>
<evidence type="ECO:0000259" key="2">
    <source>
        <dbReference type="PROSITE" id="PS51736"/>
    </source>
</evidence>
<dbReference type="Pfam" id="PF13408">
    <property type="entry name" value="Zn_ribbon_recom"/>
    <property type="match status" value="1"/>
</dbReference>
<dbReference type="EMBL" id="QFQS01000035">
    <property type="protein sequence ID" value="PZQ94284.1"/>
    <property type="molecule type" value="Genomic_DNA"/>
</dbReference>
<proteinExistence type="predicted"/>
<name>A0A2W5S2J3_CERSP</name>
<sequence>MNFEKIGPQHLERKAILYVRQSSPHQVLHNRESSALQYAMRDRLVTLGWSRIETVDEDLGRSAAGGVTRAGFDRMVAEVCLGKVGAVAAREVSRFARNSRDWQQLIEMCRVVDTVLIDQETVYAPRQGNDRLLLGLKGSLNEYELDLLRQRSLSARYEKARRGELIVAAPVGFVKVGDRLEKDPDRRVQEAIVLVFDKVAELGSARQALLWFIEHGLDLPAKRNNGDIEWRKPNYATIHRMIENPIYGGAYAYGKSRTAAGYNGGGMRSQSRRKPRNEWLALIPGSHEGYVSWERSEIIRKMVSDNVPTSRHHGAPKHGDALLTGLVRCRRCGRKLTVRYTGARHDIPRYSCWRGLLDNGEPRCIAFGGLRVDDAIEQALIPVLEPGAIAAAVEAEAQAASRRDQVRDALMRDFEAVRYEADRAFRQYDAADPQNRLVAAELEARWNRALTRVSEVEARITAHDASMPQPASTSLKEIDGLAADLKAVWKDPQTDARLKKRIVRTLIQEVIADIDGDASEIVLLIHWAGGVHTELRLPKRRKGQRNSTPADVIVAVRQLVLIANDDLIAGILNRNGLMTGHGNRWTRERVTALRSHHKIPVFRAGTDGDVPWLNLGQAARQIGVTPKTLRVAAEAGEIEGIHPLPEGPWIFSRAELGGSSAHQLVNRARKNPKYPTGSHPDQQSLFTSTT</sequence>
<dbReference type="Pfam" id="PF07508">
    <property type="entry name" value="Recombinase"/>
    <property type="match status" value="1"/>
</dbReference>
<dbReference type="Proteomes" id="UP000248975">
    <property type="component" value="Unassembled WGS sequence"/>
</dbReference>
<dbReference type="PROSITE" id="PS51736">
    <property type="entry name" value="RECOMBINASES_3"/>
    <property type="match status" value="1"/>
</dbReference>
<reference evidence="3 4" key="1">
    <citation type="submission" date="2017-08" db="EMBL/GenBank/DDBJ databases">
        <title>Infants hospitalized years apart are colonized by the same room-sourced microbial strains.</title>
        <authorList>
            <person name="Brooks B."/>
            <person name="Olm M.R."/>
            <person name="Firek B.A."/>
            <person name="Baker R."/>
            <person name="Thomas B.C."/>
            <person name="Morowitz M.J."/>
            <person name="Banfield J.F."/>
        </authorList>
    </citation>
    <scope>NUCLEOTIDE SEQUENCE [LARGE SCALE GENOMIC DNA]</scope>
    <source>
        <strain evidence="3">S2_003_000_R2_11</strain>
    </source>
</reference>
<dbReference type="GO" id="GO:0000150">
    <property type="term" value="F:DNA strand exchange activity"/>
    <property type="evidence" value="ECO:0007669"/>
    <property type="project" value="InterPro"/>
</dbReference>
<organism evidence="3 4">
    <name type="scientific">Cereibacter sphaeroides</name>
    <name type="common">Rhodobacter sphaeroides</name>
    <dbReference type="NCBI Taxonomy" id="1063"/>
    <lineage>
        <taxon>Bacteria</taxon>
        <taxon>Pseudomonadati</taxon>
        <taxon>Pseudomonadota</taxon>
        <taxon>Alphaproteobacteria</taxon>
        <taxon>Rhodobacterales</taxon>
        <taxon>Paracoccaceae</taxon>
        <taxon>Cereibacter</taxon>
    </lineage>
</organism>
<dbReference type="InterPro" id="IPR006119">
    <property type="entry name" value="Resolv_N"/>
</dbReference>
<dbReference type="AlphaFoldDB" id="A0A2W5S2J3"/>
<dbReference type="Pfam" id="PF00239">
    <property type="entry name" value="Resolvase"/>
    <property type="match status" value="1"/>
</dbReference>
<dbReference type="InterPro" id="IPR050639">
    <property type="entry name" value="SSR_resolvase"/>
</dbReference>
<evidence type="ECO:0000256" key="1">
    <source>
        <dbReference type="SAM" id="MobiDB-lite"/>
    </source>
</evidence>
<evidence type="ECO:0000313" key="4">
    <source>
        <dbReference type="Proteomes" id="UP000248975"/>
    </source>
</evidence>
<evidence type="ECO:0000313" key="3">
    <source>
        <dbReference type="EMBL" id="PZQ94284.1"/>
    </source>
</evidence>
<accession>A0A2W5S2J3</accession>
<feature type="region of interest" description="Disordered" evidence="1">
    <location>
        <begin position="670"/>
        <end position="690"/>
    </location>
</feature>
<feature type="compositionally biased region" description="Polar residues" evidence="1">
    <location>
        <begin position="679"/>
        <end position="690"/>
    </location>
</feature>
<comment type="caution">
    <text evidence="3">The sequence shown here is derived from an EMBL/GenBank/DDBJ whole genome shotgun (WGS) entry which is preliminary data.</text>
</comment>
<dbReference type="SUPFAM" id="SSF53041">
    <property type="entry name" value="Resolvase-like"/>
    <property type="match status" value="1"/>
</dbReference>
<feature type="domain" description="Resolvase/invertase-type recombinase catalytic" evidence="2">
    <location>
        <begin position="14"/>
        <end position="163"/>
    </location>
</feature>